<evidence type="ECO:0008006" key="4">
    <source>
        <dbReference type="Google" id="ProtNLM"/>
    </source>
</evidence>
<evidence type="ECO:0000256" key="1">
    <source>
        <dbReference type="SAM" id="SignalP"/>
    </source>
</evidence>
<dbReference type="KEGG" id="kan:IMCC3317_07990"/>
<feature type="signal peptide" evidence="1">
    <location>
        <begin position="1"/>
        <end position="20"/>
    </location>
</feature>
<proteinExistence type="predicted"/>
<dbReference type="Pfam" id="PF12893">
    <property type="entry name" value="Lumazine_bd_2"/>
    <property type="match status" value="1"/>
</dbReference>
<reference evidence="2 3" key="1">
    <citation type="journal article" date="2013" name="Int. J. Syst. Evol. Microbiol.">
        <title>Kordia antarctica sp. nov., isolated from Antarctic seawater.</title>
        <authorList>
            <person name="Baek K."/>
            <person name="Choi A."/>
            <person name="Kang I."/>
            <person name="Lee K."/>
            <person name="Cho J.C."/>
        </authorList>
    </citation>
    <scope>NUCLEOTIDE SEQUENCE [LARGE SCALE GENOMIC DNA]</scope>
    <source>
        <strain evidence="2 3">IMCC3317</strain>
    </source>
</reference>
<dbReference type="RefSeq" id="WP_160128195.1">
    <property type="nucleotide sequence ID" value="NZ_CP019288.1"/>
</dbReference>
<feature type="chain" id="PRO_5029512160" description="Lumazine-binding protein" evidence="1">
    <location>
        <begin position="21"/>
        <end position="140"/>
    </location>
</feature>
<dbReference type="EMBL" id="CP019288">
    <property type="protein sequence ID" value="QHI35453.1"/>
    <property type="molecule type" value="Genomic_DNA"/>
</dbReference>
<organism evidence="2 3">
    <name type="scientific">Kordia antarctica</name>
    <dbReference type="NCBI Taxonomy" id="1218801"/>
    <lineage>
        <taxon>Bacteria</taxon>
        <taxon>Pseudomonadati</taxon>
        <taxon>Bacteroidota</taxon>
        <taxon>Flavobacteriia</taxon>
        <taxon>Flavobacteriales</taxon>
        <taxon>Flavobacteriaceae</taxon>
        <taxon>Kordia</taxon>
    </lineage>
</organism>
<dbReference type="SUPFAM" id="SSF54427">
    <property type="entry name" value="NTF2-like"/>
    <property type="match status" value="1"/>
</dbReference>
<dbReference type="InterPro" id="IPR032710">
    <property type="entry name" value="NTF2-like_dom_sf"/>
</dbReference>
<dbReference type="OrthoDB" id="9792284at2"/>
<evidence type="ECO:0000313" key="3">
    <source>
        <dbReference type="Proteomes" id="UP000464657"/>
    </source>
</evidence>
<keyword evidence="1" id="KW-0732">Signal</keyword>
<sequence>MKKTTCMLFLMFLGIQLLSAQTEIEKITTTLTHYIEGTANGEPERIAKAFHPDLNLYYVDGDSIKGRSGKRYIENFVQGVKKNRIGRIISIDYENDAAMAKAEIIMPKSKKRYIDYFLLLKEKGEWKIVHKSYTHHKFQE</sequence>
<gene>
    <name evidence="2" type="ORF">IMCC3317_07990</name>
</gene>
<dbReference type="Gene3D" id="3.10.450.50">
    <property type="match status" value="1"/>
</dbReference>
<dbReference type="InterPro" id="IPR039437">
    <property type="entry name" value="FrzH/put_lumazine-bd"/>
</dbReference>
<evidence type="ECO:0000313" key="2">
    <source>
        <dbReference type="EMBL" id="QHI35453.1"/>
    </source>
</evidence>
<dbReference type="Proteomes" id="UP000464657">
    <property type="component" value="Chromosome"/>
</dbReference>
<name>A0A7L4ZFL0_9FLAO</name>
<dbReference type="AlphaFoldDB" id="A0A7L4ZFL0"/>
<keyword evidence="3" id="KW-1185">Reference proteome</keyword>
<accession>A0A7L4ZFL0</accession>
<protein>
    <recommendedName>
        <fullName evidence="4">Lumazine-binding protein</fullName>
    </recommendedName>
</protein>